<dbReference type="PROSITE" id="PS00444">
    <property type="entry name" value="POLYPRENYL_SYNTHASE_2"/>
    <property type="match status" value="1"/>
</dbReference>
<dbReference type="Proteomes" id="UP000319746">
    <property type="component" value="Unassembled WGS sequence"/>
</dbReference>
<dbReference type="Pfam" id="PF00348">
    <property type="entry name" value="polyprenyl_synt"/>
    <property type="match status" value="1"/>
</dbReference>
<dbReference type="CDD" id="cd00685">
    <property type="entry name" value="Trans_IPPS_HT"/>
    <property type="match status" value="1"/>
</dbReference>
<keyword evidence="8" id="KW-1185">Reference proteome</keyword>
<dbReference type="PANTHER" id="PTHR12001:SF85">
    <property type="entry name" value="SHORT CHAIN ISOPRENYL DIPHOSPHATE SYNTHASE"/>
    <property type="match status" value="1"/>
</dbReference>
<comment type="similarity">
    <text evidence="2 6">Belongs to the FPP/GGPP synthase family.</text>
</comment>
<evidence type="ECO:0000256" key="5">
    <source>
        <dbReference type="ARBA" id="ARBA00022842"/>
    </source>
</evidence>
<evidence type="ECO:0000256" key="6">
    <source>
        <dbReference type="RuleBase" id="RU004466"/>
    </source>
</evidence>
<accession>A0A543AJW0</accession>
<comment type="cofactor">
    <cofactor evidence="1">
        <name>Mg(2+)</name>
        <dbReference type="ChEBI" id="CHEBI:18420"/>
    </cofactor>
</comment>
<dbReference type="PANTHER" id="PTHR12001">
    <property type="entry name" value="GERANYLGERANYL PYROPHOSPHATE SYNTHASE"/>
    <property type="match status" value="1"/>
</dbReference>
<dbReference type="InterPro" id="IPR000092">
    <property type="entry name" value="Polyprenyl_synt"/>
</dbReference>
<dbReference type="SFLD" id="SFLDS00005">
    <property type="entry name" value="Isoprenoid_Synthase_Type_I"/>
    <property type="match status" value="1"/>
</dbReference>
<proteinExistence type="inferred from homology"/>
<dbReference type="InterPro" id="IPR033749">
    <property type="entry name" value="Polyprenyl_synt_CS"/>
</dbReference>
<evidence type="ECO:0000313" key="7">
    <source>
        <dbReference type="EMBL" id="TQL72852.1"/>
    </source>
</evidence>
<dbReference type="GO" id="GO:0004659">
    <property type="term" value="F:prenyltransferase activity"/>
    <property type="evidence" value="ECO:0007669"/>
    <property type="project" value="InterPro"/>
</dbReference>
<dbReference type="SUPFAM" id="SSF48576">
    <property type="entry name" value="Terpenoid synthases"/>
    <property type="match status" value="1"/>
</dbReference>
<keyword evidence="5" id="KW-0460">Magnesium</keyword>
<evidence type="ECO:0000256" key="3">
    <source>
        <dbReference type="ARBA" id="ARBA00022679"/>
    </source>
</evidence>
<keyword evidence="3 6" id="KW-0808">Transferase</keyword>
<evidence type="ECO:0000313" key="8">
    <source>
        <dbReference type="Proteomes" id="UP000319746"/>
    </source>
</evidence>
<reference evidence="7 8" key="1">
    <citation type="submission" date="2019-06" db="EMBL/GenBank/DDBJ databases">
        <title>Sequencing the genomes of 1000 actinobacteria strains.</title>
        <authorList>
            <person name="Klenk H.-P."/>
        </authorList>
    </citation>
    <scope>NUCLEOTIDE SEQUENCE [LARGE SCALE GENOMIC DNA]</scope>
    <source>
        <strain evidence="7 8">DSM 24083</strain>
    </source>
</reference>
<sequence length="358" mass="39045">MTTLDAAWFRTKVQDRMQELLAEYRDRASHIATSAEPLVASIARLVEGGKRLRALLAWWGWQGAGGAADDPRIIEAGVALELFQAAALIHDDVLDRSDTRRGQLAVHKSFEKLHHDEQWAQDGAHFGVSAAILAGDLALGLSEEVFSTTADATAFATPAREAFHAMRFEVMTGQYLDILAEAHIPTDPAVALEQARTVLQYKSAHYSAVWPFELGGILAGADETTLKTYRDFSTPLGMAFQLDDDLLGVFGDPTLTGKPAGDDLIEGKRTELIAHALKNLEPEKAQMLNNFLEDPQASAHSVDEMQLLIESSGARAVVEAEVQRLGQTTYEALGKLPTSRDVQSGLEQLVSGLLHRQH</sequence>
<name>A0A543AJW0_9MICC</name>
<keyword evidence="4" id="KW-0479">Metal-binding</keyword>
<dbReference type="GO" id="GO:0046872">
    <property type="term" value="F:metal ion binding"/>
    <property type="evidence" value="ECO:0007669"/>
    <property type="project" value="UniProtKB-KW"/>
</dbReference>
<evidence type="ECO:0000256" key="4">
    <source>
        <dbReference type="ARBA" id="ARBA00022723"/>
    </source>
</evidence>
<protein>
    <submittedName>
        <fullName evidence="7">Geranylgeranyl diphosphate synthase type I</fullName>
    </submittedName>
</protein>
<organism evidence="7 8">
    <name type="scientific">Enteractinococcus coprophilus</name>
    <dbReference type="NCBI Taxonomy" id="1027633"/>
    <lineage>
        <taxon>Bacteria</taxon>
        <taxon>Bacillati</taxon>
        <taxon>Actinomycetota</taxon>
        <taxon>Actinomycetes</taxon>
        <taxon>Micrococcales</taxon>
        <taxon>Micrococcaceae</taxon>
    </lineage>
</organism>
<dbReference type="Gene3D" id="1.10.600.10">
    <property type="entry name" value="Farnesyl Diphosphate Synthase"/>
    <property type="match status" value="1"/>
</dbReference>
<dbReference type="GO" id="GO:0008299">
    <property type="term" value="P:isoprenoid biosynthetic process"/>
    <property type="evidence" value="ECO:0007669"/>
    <property type="project" value="InterPro"/>
</dbReference>
<gene>
    <name evidence="7" type="ORF">FB556_1521</name>
</gene>
<dbReference type="InterPro" id="IPR008949">
    <property type="entry name" value="Isoprenoid_synthase_dom_sf"/>
</dbReference>
<comment type="caution">
    <text evidence="7">The sequence shown here is derived from an EMBL/GenBank/DDBJ whole genome shotgun (WGS) entry which is preliminary data.</text>
</comment>
<dbReference type="EMBL" id="VFOU01000002">
    <property type="protein sequence ID" value="TQL72852.1"/>
    <property type="molecule type" value="Genomic_DNA"/>
</dbReference>
<evidence type="ECO:0000256" key="2">
    <source>
        <dbReference type="ARBA" id="ARBA00006706"/>
    </source>
</evidence>
<dbReference type="AlphaFoldDB" id="A0A543AJW0"/>
<dbReference type="PROSITE" id="PS00723">
    <property type="entry name" value="POLYPRENYL_SYNTHASE_1"/>
    <property type="match status" value="1"/>
</dbReference>
<evidence type="ECO:0000256" key="1">
    <source>
        <dbReference type="ARBA" id="ARBA00001946"/>
    </source>
</evidence>
<dbReference type="RefSeq" id="WP_246057264.1">
    <property type="nucleotide sequence ID" value="NZ_BAABAN010000004.1"/>
</dbReference>